<proteinExistence type="predicted"/>
<evidence type="ECO:0000313" key="1">
    <source>
        <dbReference type="EMBL" id="KAK2087416.1"/>
    </source>
</evidence>
<dbReference type="EMBL" id="JASSZA010000019">
    <property type="protein sequence ID" value="KAK2087416.1"/>
    <property type="molecule type" value="Genomic_DNA"/>
</dbReference>
<keyword evidence="2" id="KW-1185">Reference proteome</keyword>
<protein>
    <submittedName>
        <fullName evidence="1">Uncharacterized protein</fullName>
    </submittedName>
</protein>
<sequence>MSLDVNVILFRLKPERLKKRIERDHDTHKTEFPDLSSRVKPIPEQYGLTNQEDPCTLAACWCTRFLESQAEHISCSVQALQPQCIADHACILLICSHKWPFLRFKSSGPGHSSPGKAASPSPHHLLEDVSLVSSPSSSPSPLVLAPEMFY</sequence>
<evidence type="ECO:0000313" key="2">
    <source>
        <dbReference type="Proteomes" id="UP001266305"/>
    </source>
</evidence>
<dbReference type="Proteomes" id="UP001266305">
    <property type="component" value="Unassembled WGS sequence"/>
</dbReference>
<reference evidence="1 2" key="1">
    <citation type="submission" date="2023-05" db="EMBL/GenBank/DDBJ databases">
        <title>B98-5 Cell Line De Novo Hybrid Assembly: An Optical Mapping Approach.</title>
        <authorList>
            <person name="Kananen K."/>
            <person name="Auerbach J.A."/>
            <person name="Kautto E."/>
            <person name="Blachly J.S."/>
        </authorList>
    </citation>
    <scope>NUCLEOTIDE SEQUENCE [LARGE SCALE GENOMIC DNA]</scope>
    <source>
        <strain evidence="1">B95-8</strain>
        <tissue evidence="1">Cell line</tissue>
    </source>
</reference>
<name>A0ABQ9TRL0_SAGOE</name>
<gene>
    <name evidence="1" type="ORF">P7K49_033323</name>
</gene>
<accession>A0ABQ9TRL0</accession>
<comment type="caution">
    <text evidence="1">The sequence shown here is derived from an EMBL/GenBank/DDBJ whole genome shotgun (WGS) entry which is preliminary data.</text>
</comment>
<organism evidence="1 2">
    <name type="scientific">Saguinus oedipus</name>
    <name type="common">Cotton-top tamarin</name>
    <name type="synonym">Oedipomidas oedipus</name>
    <dbReference type="NCBI Taxonomy" id="9490"/>
    <lineage>
        <taxon>Eukaryota</taxon>
        <taxon>Metazoa</taxon>
        <taxon>Chordata</taxon>
        <taxon>Craniata</taxon>
        <taxon>Vertebrata</taxon>
        <taxon>Euteleostomi</taxon>
        <taxon>Mammalia</taxon>
        <taxon>Eutheria</taxon>
        <taxon>Euarchontoglires</taxon>
        <taxon>Primates</taxon>
        <taxon>Haplorrhini</taxon>
        <taxon>Platyrrhini</taxon>
        <taxon>Cebidae</taxon>
        <taxon>Callitrichinae</taxon>
        <taxon>Saguinus</taxon>
    </lineage>
</organism>